<accession>A0A3E2TJF3</accession>
<evidence type="ECO:0000256" key="6">
    <source>
        <dbReference type="ARBA" id="ARBA00022857"/>
    </source>
</evidence>
<dbReference type="GO" id="GO:0050660">
    <property type="term" value="F:flavin adenine dinucleotide binding"/>
    <property type="evidence" value="ECO:0007669"/>
    <property type="project" value="InterPro"/>
</dbReference>
<comment type="catalytic activity">
    <reaction evidence="9">
        <text>a 5,6-dihydrouridine in tRNA + NADP(+) = a uridine in tRNA + NADPH + H(+)</text>
        <dbReference type="Rhea" id="RHEA:23624"/>
        <dbReference type="Rhea" id="RHEA-COMP:13339"/>
        <dbReference type="Rhea" id="RHEA-COMP:13887"/>
        <dbReference type="ChEBI" id="CHEBI:15378"/>
        <dbReference type="ChEBI" id="CHEBI:57783"/>
        <dbReference type="ChEBI" id="CHEBI:58349"/>
        <dbReference type="ChEBI" id="CHEBI:65315"/>
        <dbReference type="ChEBI" id="CHEBI:74443"/>
    </reaction>
</comment>
<comment type="similarity">
    <text evidence="11">Belongs to the dus family.</text>
</comment>
<feature type="active site" description="Proton donor" evidence="12">
    <location>
        <position position="99"/>
    </location>
</feature>
<feature type="binding site" evidence="13">
    <location>
        <begin position="223"/>
        <end position="224"/>
    </location>
    <ligand>
        <name>FMN</name>
        <dbReference type="ChEBI" id="CHEBI:58210"/>
    </ligand>
</feature>
<comment type="function">
    <text evidence="1 11">Catalyzes the synthesis of 5,6-dihydrouridine (D), a modified base found in the D-loop of most tRNAs, via the reduction of the C5-C6 double bond in target uridines.</text>
</comment>
<dbReference type="Pfam" id="PF01207">
    <property type="entry name" value="Dus"/>
    <property type="match status" value="1"/>
</dbReference>
<dbReference type="AlphaFoldDB" id="A0A3E2TJF3"/>
<dbReference type="PANTHER" id="PTHR45846:SF1">
    <property type="entry name" value="TRNA-DIHYDROURIDINE(47) SYNTHASE [NAD(P)(+)]-LIKE"/>
    <property type="match status" value="1"/>
</dbReference>
<feature type="binding site" evidence="13">
    <location>
        <position position="138"/>
    </location>
    <ligand>
        <name>FMN</name>
        <dbReference type="ChEBI" id="CHEBI:58210"/>
    </ligand>
</feature>
<evidence type="ECO:0000256" key="4">
    <source>
        <dbReference type="ARBA" id="ARBA00022643"/>
    </source>
</evidence>
<evidence type="ECO:0000256" key="5">
    <source>
        <dbReference type="ARBA" id="ARBA00022694"/>
    </source>
</evidence>
<evidence type="ECO:0000256" key="9">
    <source>
        <dbReference type="ARBA" id="ARBA00048205"/>
    </source>
</evidence>
<dbReference type="PANTHER" id="PTHR45846">
    <property type="entry name" value="TRNA-DIHYDROURIDINE(47) SYNTHASE [NAD(P)(+)]-LIKE"/>
    <property type="match status" value="1"/>
</dbReference>
<keyword evidence="8 11" id="KW-0560">Oxidoreductase</keyword>
<protein>
    <recommendedName>
        <fullName evidence="11">tRNA-dihydrouridine synthase</fullName>
        <ecNumber evidence="11">1.3.1.-</ecNumber>
    </recommendedName>
</protein>
<dbReference type="NCBIfam" id="TIGR00737">
    <property type="entry name" value="nifR3_yhdG"/>
    <property type="match status" value="1"/>
</dbReference>
<dbReference type="Proteomes" id="UP000261011">
    <property type="component" value="Unassembled WGS sequence"/>
</dbReference>
<feature type="domain" description="DUS-like FMN-binding" evidence="14">
    <location>
        <begin position="10"/>
        <end position="312"/>
    </location>
</feature>
<keyword evidence="6" id="KW-0521">NADP</keyword>
<evidence type="ECO:0000256" key="11">
    <source>
        <dbReference type="PIRNR" id="PIRNR006621"/>
    </source>
</evidence>
<dbReference type="InterPro" id="IPR001269">
    <property type="entry name" value="DUS_fam"/>
</dbReference>
<dbReference type="InterPro" id="IPR024036">
    <property type="entry name" value="tRNA-dHydroUridine_Synthase_C"/>
</dbReference>
<name>A0A3E2TJF3_9FIRM</name>
<sequence length="320" mass="36379">MTELKNKELMLAPLAGVTDVAFRIICEKYGADKTFTEMVSVNALAFDNKQTEEIMYISDLEKKANIQIFGRNLEKIEKAIKEKINPIDSVSEISFNMGCPAPKIFKNGEGSALMKEPDLVNKITKLLVKSTNKKVNVKFRTGVDDSNKNYIEIGKICQDNGIDYVILHGRTRDQHYQGKANWDDVRKLKEALSIPVIANGDVFTVEDFINIIKVTNADGVMLARGAMGNPFLFKYIKDYLEKGSYTKVTSDQIVDQIREQYDLSLKYKNEKLVVNQMRKHVGWYIKGLPGASNIREKVNKLKSKEEIFSLLEEYKNDLEG</sequence>
<gene>
    <name evidence="15" type="primary">dusB</name>
    <name evidence="15" type="ORF">DXA39_02345</name>
</gene>
<dbReference type="PIRSF" id="PIRSF006621">
    <property type="entry name" value="Dus"/>
    <property type="match status" value="1"/>
</dbReference>
<evidence type="ECO:0000259" key="14">
    <source>
        <dbReference type="Pfam" id="PF01207"/>
    </source>
</evidence>
<keyword evidence="16" id="KW-1185">Reference proteome</keyword>
<organism evidence="15 16">
    <name type="scientific">Anaerococcus nagyae</name>
    <dbReference type="NCBI Taxonomy" id="1755241"/>
    <lineage>
        <taxon>Bacteria</taxon>
        <taxon>Bacillati</taxon>
        <taxon>Bacillota</taxon>
        <taxon>Tissierellia</taxon>
        <taxon>Tissierellales</taxon>
        <taxon>Peptoniphilaceae</taxon>
        <taxon>Anaerococcus</taxon>
    </lineage>
</organism>
<dbReference type="SUPFAM" id="SSF51395">
    <property type="entry name" value="FMN-linked oxidoreductases"/>
    <property type="match status" value="1"/>
</dbReference>
<keyword evidence="7" id="KW-0694">RNA-binding</keyword>
<dbReference type="InterPro" id="IPR004652">
    <property type="entry name" value="DusB-like"/>
</dbReference>
<evidence type="ECO:0000256" key="7">
    <source>
        <dbReference type="ARBA" id="ARBA00022884"/>
    </source>
</evidence>
<dbReference type="Gene3D" id="3.20.20.70">
    <property type="entry name" value="Aldolase class I"/>
    <property type="match status" value="1"/>
</dbReference>
<dbReference type="GO" id="GO:0017150">
    <property type="term" value="F:tRNA dihydrouridine synthase activity"/>
    <property type="evidence" value="ECO:0007669"/>
    <property type="project" value="InterPro"/>
</dbReference>
<keyword evidence="4 11" id="KW-0288">FMN</keyword>
<keyword evidence="5 11" id="KW-0819">tRNA processing</keyword>
<evidence type="ECO:0000256" key="2">
    <source>
        <dbReference type="ARBA" id="ARBA00022555"/>
    </source>
</evidence>
<dbReference type="EMBL" id="QVEU01000002">
    <property type="protein sequence ID" value="RGB77088.1"/>
    <property type="molecule type" value="Genomic_DNA"/>
</dbReference>
<dbReference type="RefSeq" id="WP_117520723.1">
    <property type="nucleotide sequence ID" value="NZ_QVEU01000002.1"/>
</dbReference>
<dbReference type="InterPro" id="IPR035587">
    <property type="entry name" value="DUS-like_FMN-bd"/>
</dbReference>
<evidence type="ECO:0000256" key="10">
    <source>
        <dbReference type="ARBA" id="ARBA00048802"/>
    </source>
</evidence>
<feature type="binding site" evidence="13">
    <location>
        <position position="168"/>
    </location>
    <ligand>
        <name>FMN</name>
        <dbReference type="ChEBI" id="CHEBI:58210"/>
    </ligand>
</feature>
<evidence type="ECO:0000256" key="12">
    <source>
        <dbReference type="PIRSR" id="PIRSR006621-1"/>
    </source>
</evidence>
<comment type="cofactor">
    <cofactor evidence="11 13">
        <name>FMN</name>
        <dbReference type="ChEBI" id="CHEBI:58210"/>
    </cofactor>
</comment>
<dbReference type="EC" id="1.3.1.-" evidence="11"/>
<evidence type="ECO:0000256" key="1">
    <source>
        <dbReference type="ARBA" id="ARBA00002790"/>
    </source>
</evidence>
<feature type="binding site" evidence="13">
    <location>
        <position position="67"/>
    </location>
    <ligand>
        <name>FMN</name>
        <dbReference type="ChEBI" id="CHEBI:58210"/>
    </ligand>
</feature>
<keyword evidence="2" id="KW-0820">tRNA-binding</keyword>
<evidence type="ECO:0000256" key="3">
    <source>
        <dbReference type="ARBA" id="ARBA00022630"/>
    </source>
</evidence>
<dbReference type="GO" id="GO:0000049">
    <property type="term" value="F:tRNA binding"/>
    <property type="evidence" value="ECO:0007669"/>
    <property type="project" value="UniProtKB-KW"/>
</dbReference>
<keyword evidence="13" id="KW-0547">Nucleotide-binding</keyword>
<dbReference type="OrthoDB" id="9764501at2"/>
<evidence type="ECO:0000313" key="15">
    <source>
        <dbReference type="EMBL" id="RGB77088.1"/>
    </source>
</evidence>
<proteinExistence type="inferred from homology"/>
<evidence type="ECO:0000256" key="8">
    <source>
        <dbReference type="ARBA" id="ARBA00023002"/>
    </source>
</evidence>
<comment type="caution">
    <text evidence="15">The sequence shown here is derived from an EMBL/GenBank/DDBJ whole genome shotgun (WGS) entry which is preliminary data.</text>
</comment>
<evidence type="ECO:0000256" key="13">
    <source>
        <dbReference type="PIRSR" id="PIRSR006621-2"/>
    </source>
</evidence>
<dbReference type="Gene3D" id="1.10.1200.80">
    <property type="entry name" value="Putative flavin oxidoreducatase, domain 2"/>
    <property type="match status" value="1"/>
</dbReference>
<keyword evidence="3 11" id="KW-0285">Flavoprotein</keyword>
<reference evidence="15 16" key="1">
    <citation type="submission" date="2018-08" db="EMBL/GenBank/DDBJ databases">
        <title>A genome reference for cultivated species of the human gut microbiota.</title>
        <authorList>
            <person name="Zou Y."/>
            <person name="Xue W."/>
            <person name="Luo G."/>
        </authorList>
    </citation>
    <scope>NUCLEOTIDE SEQUENCE [LARGE SCALE GENOMIC DNA]</scope>
    <source>
        <strain evidence="15 16">OF01-3</strain>
    </source>
</reference>
<dbReference type="CDD" id="cd02801">
    <property type="entry name" value="DUS_like_FMN"/>
    <property type="match status" value="1"/>
</dbReference>
<evidence type="ECO:0000313" key="16">
    <source>
        <dbReference type="Proteomes" id="UP000261011"/>
    </source>
</evidence>
<dbReference type="InterPro" id="IPR013785">
    <property type="entry name" value="Aldolase_TIM"/>
</dbReference>
<comment type="catalytic activity">
    <reaction evidence="10">
        <text>a 5,6-dihydrouridine in tRNA + NAD(+) = a uridine in tRNA + NADH + H(+)</text>
        <dbReference type="Rhea" id="RHEA:54452"/>
        <dbReference type="Rhea" id="RHEA-COMP:13339"/>
        <dbReference type="Rhea" id="RHEA-COMP:13887"/>
        <dbReference type="ChEBI" id="CHEBI:15378"/>
        <dbReference type="ChEBI" id="CHEBI:57540"/>
        <dbReference type="ChEBI" id="CHEBI:57945"/>
        <dbReference type="ChEBI" id="CHEBI:65315"/>
        <dbReference type="ChEBI" id="CHEBI:74443"/>
    </reaction>
</comment>